<proteinExistence type="predicted"/>
<keyword evidence="1" id="KW-1133">Transmembrane helix</keyword>
<dbReference type="InterPro" id="IPR046366">
    <property type="entry name" value="MPAB"/>
</dbReference>
<dbReference type="Proteomes" id="UP000636479">
    <property type="component" value="Unassembled WGS sequence"/>
</dbReference>
<dbReference type="OrthoDB" id="545169at2759"/>
<dbReference type="PANTHER" id="PTHR36124">
    <property type="match status" value="1"/>
</dbReference>
<sequence length="626" mass="69677">MSLLASLPASIPLPAPLLRLLASDGPLLASPLRRRATAGLAALALYALLVRALRWRRYNAIHRKYKGRENKLTPAEAQEVVQLAFAWDMPKLSEYSLAFALFKTYAIPTISGLLLATRQLASPGTIARRYADTEILIATWVACPLAGKLVDAAPDAPVDDPRASLALARVNWLHSKYKISNDDFLYTLGLFLFEPAKWADKYGWRRHSELEKQARELRITQPRAYEDALQAAFVYWTEIGRKMNIADIPETPAAFRTWIEDYEREKMVPAESNRDVAEYTTGELLYPVPRVLGLRSFAEGFVRAMLDERTRVAMMQPKAPFYAAPLINTLMGVIALGQRYLALPRTHKPAAAVEPDLPPLVDGVAPRLFPKKWTSLPWYKPAAGGLLGHVRDRALVLLGWYEDVPRAEYRCAGYRIHEMGPVRYEKDGHEEVMRMAGEIQGCPVAKGWRAEAVKGVEGSPVPFLSFPTMPPRTATISSIYSWWSDSNQPGPTINLHTAAKPLLRLMYGREATKLLTANRGRGLTQQVLEELLSYLSVPHVGIAVKDQIVAYLHGRADSAQDTALLLRSMDNSAHIAIWAELLISTEPQLQAQMLELLIKLCESGCHLPTAFLTVSMSGLVKLSVSL</sequence>
<organism evidence="2 3">
    <name type="scientific">Mycena indigotica</name>
    <dbReference type="NCBI Taxonomy" id="2126181"/>
    <lineage>
        <taxon>Eukaryota</taxon>
        <taxon>Fungi</taxon>
        <taxon>Dikarya</taxon>
        <taxon>Basidiomycota</taxon>
        <taxon>Agaricomycotina</taxon>
        <taxon>Agaricomycetes</taxon>
        <taxon>Agaricomycetidae</taxon>
        <taxon>Agaricales</taxon>
        <taxon>Marasmiineae</taxon>
        <taxon>Mycenaceae</taxon>
        <taxon>Mycena</taxon>
    </lineage>
</organism>
<dbReference type="GeneID" id="59345079"/>
<comment type="caution">
    <text evidence="2">The sequence shown here is derived from an EMBL/GenBank/DDBJ whole genome shotgun (WGS) entry which is preliminary data.</text>
</comment>
<evidence type="ECO:0008006" key="4">
    <source>
        <dbReference type="Google" id="ProtNLM"/>
    </source>
</evidence>
<feature type="transmembrane region" description="Helical" evidence="1">
    <location>
        <begin position="35"/>
        <end position="53"/>
    </location>
</feature>
<keyword evidence="1" id="KW-0472">Membrane</keyword>
<dbReference type="GO" id="GO:0016491">
    <property type="term" value="F:oxidoreductase activity"/>
    <property type="evidence" value="ECO:0007669"/>
    <property type="project" value="InterPro"/>
</dbReference>
<dbReference type="AlphaFoldDB" id="A0A8H6W3E1"/>
<evidence type="ECO:0000256" key="1">
    <source>
        <dbReference type="SAM" id="Phobius"/>
    </source>
</evidence>
<protein>
    <recommendedName>
        <fullName evidence="4">ER-bound oxygenase mpaB/mpaB'/Rubber oxygenase catalytic domain-containing protein</fullName>
    </recommendedName>
</protein>
<accession>A0A8H6W3E1</accession>
<evidence type="ECO:0000313" key="2">
    <source>
        <dbReference type="EMBL" id="KAF7303512.1"/>
    </source>
</evidence>
<gene>
    <name evidence="2" type="ORF">MIND_00580300</name>
</gene>
<name>A0A8H6W3E1_9AGAR</name>
<keyword evidence="1" id="KW-0812">Transmembrane</keyword>
<reference evidence="2" key="1">
    <citation type="submission" date="2020-05" db="EMBL/GenBank/DDBJ databases">
        <title>Mycena genomes resolve the evolution of fungal bioluminescence.</title>
        <authorList>
            <person name="Tsai I.J."/>
        </authorList>
    </citation>
    <scope>NUCLEOTIDE SEQUENCE</scope>
    <source>
        <strain evidence="2">171206Taipei</strain>
    </source>
</reference>
<keyword evidence="3" id="KW-1185">Reference proteome</keyword>
<dbReference type="RefSeq" id="XP_037220484.1">
    <property type="nucleotide sequence ID" value="XM_037362563.1"/>
</dbReference>
<evidence type="ECO:0000313" key="3">
    <source>
        <dbReference type="Proteomes" id="UP000636479"/>
    </source>
</evidence>
<dbReference type="EMBL" id="JACAZF010000005">
    <property type="protein sequence ID" value="KAF7303512.1"/>
    <property type="molecule type" value="Genomic_DNA"/>
</dbReference>
<dbReference type="PANTHER" id="PTHR36124:SF1">
    <property type="entry name" value="ER-BOUND OXYGENASE MPAB_MPAB'_RUBBER OXYGENASE CATALYTIC DOMAIN-CONTAINING PROTEIN"/>
    <property type="match status" value="1"/>
</dbReference>